<dbReference type="InterPro" id="IPR016040">
    <property type="entry name" value="NAD(P)-bd_dom"/>
</dbReference>
<keyword evidence="2" id="KW-0946">Virion</keyword>
<dbReference type="Proteomes" id="UP000070560">
    <property type="component" value="Chromosome"/>
</dbReference>
<dbReference type="AlphaFoldDB" id="A0A7U4TI72"/>
<gene>
    <name evidence="2" type="ORF">HS1_001237</name>
</gene>
<dbReference type="RefSeq" id="WP_066062439.1">
    <property type="nucleotide sequence ID" value="NZ_CP013015.1"/>
</dbReference>
<dbReference type="Pfam" id="PF16363">
    <property type="entry name" value="GDP_Man_Dehyd"/>
    <property type="match status" value="1"/>
</dbReference>
<feature type="domain" description="NAD(P)-binding" evidence="1">
    <location>
        <begin position="9"/>
        <end position="313"/>
    </location>
</feature>
<organism evidence="2 3">
    <name type="scientific">Desulfofervidus auxilii</name>
    <dbReference type="NCBI Taxonomy" id="1621989"/>
    <lineage>
        <taxon>Bacteria</taxon>
        <taxon>Pseudomonadati</taxon>
        <taxon>Thermodesulfobacteriota</taxon>
        <taxon>Candidatus Desulfofervidia</taxon>
        <taxon>Candidatus Desulfofervidales</taxon>
        <taxon>Candidatus Desulfofervidaceae</taxon>
        <taxon>Candidatus Desulfofervidus</taxon>
    </lineage>
</organism>
<protein>
    <submittedName>
        <fullName evidence="2">Spore coat protein</fullName>
    </submittedName>
</protein>
<keyword evidence="3" id="KW-1185">Reference proteome</keyword>
<dbReference type="KEGG" id="daw:HS1_001237"/>
<reference evidence="2 3" key="1">
    <citation type="submission" date="2015-10" db="EMBL/GenBank/DDBJ databases">
        <title>Candidatus Desulfofervidus auxilii, a hydrogenotrophic sulfate-reducing bacterium involved in the thermophilic anaerobic oxidation of methane.</title>
        <authorList>
            <person name="Krukenberg V."/>
            <person name="Richter M."/>
            <person name="Wegener G."/>
        </authorList>
    </citation>
    <scope>NUCLEOTIDE SEQUENCE [LARGE SCALE GENOMIC DNA]</scope>
    <source>
        <strain evidence="2 3">HS1</strain>
    </source>
</reference>
<proteinExistence type="predicted"/>
<dbReference type="Gene3D" id="3.40.50.720">
    <property type="entry name" value="NAD(P)-binding Rossmann-like Domain"/>
    <property type="match status" value="1"/>
</dbReference>
<dbReference type="EMBL" id="CP013015">
    <property type="protein sequence ID" value="AMM41041.1"/>
    <property type="molecule type" value="Genomic_DNA"/>
</dbReference>
<accession>A0A7U4TI72</accession>
<dbReference type="SUPFAM" id="SSF51735">
    <property type="entry name" value="NAD(P)-binding Rossmann-fold domains"/>
    <property type="match status" value="1"/>
</dbReference>
<dbReference type="Gene3D" id="3.90.25.10">
    <property type="entry name" value="UDP-galactose 4-epimerase, domain 1"/>
    <property type="match status" value="1"/>
</dbReference>
<dbReference type="PANTHER" id="PTHR43000">
    <property type="entry name" value="DTDP-D-GLUCOSE 4,6-DEHYDRATASE-RELATED"/>
    <property type="match status" value="1"/>
</dbReference>
<sequence length="345" mass="39611">MKNREKTILITGGAGFIGSHFVEYVFNHHPNWKIVVLDALTYAGHLRNIPEHVLKSKRFEFWYGNIADRALVFELVKNADIVVHMAAESHVARSLFDDLKFFETDVLGTQSVASAVVKCKDNLEVFVHISTSEVYGTAVEVPMSEMHPLNPTTPYASAKCAADRLVYSYIITYEIPGIILRPFNNYGPRQHLEKVIPRFIVRALKNKPLIIHGTGENTRDWTFVTDCCEAIDGVINAPKEKVIGQIFNIGTGKEVSIKEIAQFVKKFTDSSSPIQHISDRPGQVKRHISNNQKIQNIINWQPCISFEEGLKKTIEWYKKHPEWWEDMDWMLNLPYKTWNGHDFWL</sequence>
<keyword evidence="2" id="KW-0167">Capsid protein</keyword>
<evidence type="ECO:0000259" key="1">
    <source>
        <dbReference type="Pfam" id="PF16363"/>
    </source>
</evidence>
<evidence type="ECO:0000313" key="3">
    <source>
        <dbReference type="Proteomes" id="UP000070560"/>
    </source>
</evidence>
<dbReference type="OrthoDB" id="9803010at2"/>
<evidence type="ECO:0000313" key="2">
    <source>
        <dbReference type="EMBL" id="AMM41041.1"/>
    </source>
</evidence>
<name>A0A7U4TI72_DESA2</name>
<dbReference type="InterPro" id="IPR036291">
    <property type="entry name" value="NAD(P)-bd_dom_sf"/>
</dbReference>